<evidence type="ECO:0000313" key="3">
    <source>
        <dbReference type="Proteomes" id="UP000028545"/>
    </source>
</evidence>
<accession>A0A084GHM1</accession>
<evidence type="ECO:0000256" key="1">
    <source>
        <dbReference type="SAM" id="MobiDB-lite"/>
    </source>
</evidence>
<dbReference type="Proteomes" id="UP000028545">
    <property type="component" value="Unassembled WGS sequence"/>
</dbReference>
<dbReference type="OMA" id="ERRIEPM"/>
<protein>
    <submittedName>
        <fullName evidence="2">Uncharacterized protein</fullName>
    </submittedName>
</protein>
<dbReference type="KEGG" id="sapo:SAPIO_CDS0144"/>
<dbReference type="RefSeq" id="XP_016646632.1">
    <property type="nucleotide sequence ID" value="XM_016782999.1"/>
</dbReference>
<sequence>MGSALSMTKEGAAADVDKQEPSKITGSAPVSARDVLPGLRINTGRPAKGVDEARGVIQLLSTAGIPACVVGVHALRYYGAARVSWEWDICVPHHQLKDAEHLFAENDQYEPAEPPHLVWDTLRHLYPIFKVKSVGFFFILTPSSQYFIDPRPENCEVSMKGILYPKMSCFARALLVSQNRADVADFIDGMDLDEAWGEENIDFGDLQVKGLEFSAALNVELRARNMIPLNMNIDYRSEWNRIVGNKNKRIEPMKQGRYKTRWRRIKNDIDPRERGIF</sequence>
<dbReference type="AlphaFoldDB" id="A0A084GHM1"/>
<dbReference type="HOGENOM" id="CLU_077210_0_0_1"/>
<dbReference type="OrthoDB" id="3259529at2759"/>
<comment type="caution">
    <text evidence="2">The sequence shown here is derived from an EMBL/GenBank/DDBJ whole genome shotgun (WGS) entry which is preliminary data.</text>
</comment>
<dbReference type="EMBL" id="JOWA01000011">
    <property type="protein sequence ID" value="KEZ46833.1"/>
    <property type="molecule type" value="Genomic_DNA"/>
</dbReference>
<gene>
    <name evidence="2" type="ORF">SAPIO_CDS0144</name>
</gene>
<reference evidence="2 3" key="1">
    <citation type="journal article" date="2014" name="Genome Announc.">
        <title>Draft genome sequence of the pathogenic fungus Scedosporium apiospermum.</title>
        <authorList>
            <person name="Vandeputte P."/>
            <person name="Ghamrawi S."/>
            <person name="Rechenmann M."/>
            <person name="Iltis A."/>
            <person name="Giraud S."/>
            <person name="Fleury M."/>
            <person name="Thornton C."/>
            <person name="Delhaes L."/>
            <person name="Meyer W."/>
            <person name="Papon N."/>
            <person name="Bouchara J.P."/>
        </authorList>
    </citation>
    <scope>NUCLEOTIDE SEQUENCE [LARGE SCALE GENOMIC DNA]</scope>
    <source>
        <strain evidence="2 3">IHEM 14462</strain>
    </source>
</reference>
<feature type="region of interest" description="Disordered" evidence="1">
    <location>
        <begin position="1"/>
        <end position="29"/>
    </location>
</feature>
<keyword evidence="3" id="KW-1185">Reference proteome</keyword>
<organism evidence="2 3">
    <name type="scientific">Pseudallescheria apiosperma</name>
    <name type="common">Scedosporium apiospermum</name>
    <dbReference type="NCBI Taxonomy" id="563466"/>
    <lineage>
        <taxon>Eukaryota</taxon>
        <taxon>Fungi</taxon>
        <taxon>Dikarya</taxon>
        <taxon>Ascomycota</taxon>
        <taxon>Pezizomycotina</taxon>
        <taxon>Sordariomycetes</taxon>
        <taxon>Hypocreomycetidae</taxon>
        <taxon>Microascales</taxon>
        <taxon>Microascaceae</taxon>
        <taxon>Scedosporium</taxon>
    </lineage>
</organism>
<dbReference type="VEuPathDB" id="FungiDB:SAPIO_CDS0144"/>
<evidence type="ECO:0000313" key="2">
    <source>
        <dbReference type="EMBL" id="KEZ46833.1"/>
    </source>
</evidence>
<name>A0A084GHM1_PSEDA</name>
<proteinExistence type="predicted"/>
<dbReference type="GeneID" id="27718296"/>